<dbReference type="GO" id="GO:0016846">
    <property type="term" value="F:carbon-sulfur lyase activity"/>
    <property type="evidence" value="ECO:0007669"/>
    <property type="project" value="InterPro"/>
</dbReference>
<evidence type="ECO:0000256" key="3">
    <source>
        <dbReference type="ARBA" id="ARBA00022833"/>
    </source>
</evidence>
<proteinExistence type="inferred from homology"/>
<name>A0A8H6XQ73_9AGAR</name>
<dbReference type="Pfam" id="PF04828">
    <property type="entry name" value="GFA"/>
    <property type="match status" value="2"/>
</dbReference>
<dbReference type="InterPro" id="IPR011057">
    <property type="entry name" value="Mss4-like_sf"/>
</dbReference>
<sequence>MSNYPGNCHCGAYKFTVKLPDLNHVSSCNCSLCYRNAYLWAKPASKSDFVGVQDGPLKEYRHGENIHKFCATCGTSIVSCNASDGEIISVNVRALADIDPDSLSTKLESCGVPDAPSNSVKTSSQDSLHANCHCGAISYTLHSTPESTKSCNCSICARDGVLWTYPPITDVTVHSQESLVEYMFGNKLIVHGFCGVCSVHVWEKFLKPEKAHTMGLNVRAINGFNFAELPTKVHNGKARMPQYQS</sequence>
<feature type="domain" description="CENP-V/GFA" evidence="4">
    <location>
        <begin position="128"/>
        <end position="244"/>
    </location>
</feature>
<evidence type="ECO:0000256" key="2">
    <source>
        <dbReference type="ARBA" id="ARBA00022723"/>
    </source>
</evidence>
<dbReference type="OrthoDB" id="2993351at2759"/>
<dbReference type="Gene3D" id="2.170.150.70">
    <property type="match status" value="2"/>
</dbReference>
<comment type="caution">
    <text evidence="5">The sequence shown here is derived from an EMBL/GenBank/DDBJ whole genome shotgun (WGS) entry which is preliminary data.</text>
</comment>
<dbReference type="PANTHER" id="PTHR28620">
    <property type="entry name" value="CENTROMERE PROTEIN V"/>
    <property type="match status" value="1"/>
</dbReference>
<evidence type="ECO:0000256" key="1">
    <source>
        <dbReference type="ARBA" id="ARBA00005495"/>
    </source>
</evidence>
<feature type="domain" description="CENP-V/GFA" evidence="4">
    <location>
        <begin position="4"/>
        <end position="116"/>
    </location>
</feature>
<keyword evidence="3" id="KW-0862">Zinc</keyword>
<organism evidence="5 6">
    <name type="scientific">Mycena sanguinolenta</name>
    <dbReference type="NCBI Taxonomy" id="230812"/>
    <lineage>
        <taxon>Eukaryota</taxon>
        <taxon>Fungi</taxon>
        <taxon>Dikarya</taxon>
        <taxon>Basidiomycota</taxon>
        <taxon>Agaricomycotina</taxon>
        <taxon>Agaricomycetes</taxon>
        <taxon>Agaricomycetidae</taxon>
        <taxon>Agaricales</taxon>
        <taxon>Marasmiineae</taxon>
        <taxon>Mycenaceae</taxon>
        <taxon>Mycena</taxon>
    </lineage>
</organism>
<dbReference type="SUPFAM" id="SSF51316">
    <property type="entry name" value="Mss4-like"/>
    <property type="match status" value="2"/>
</dbReference>
<protein>
    <submittedName>
        <fullName evidence="5">GFA domain-containing protein</fullName>
    </submittedName>
</protein>
<dbReference type="PROSITE" id="PS51891">
    <property type="entry name" value="CENP_V_GFA"/>
    <property type="match status" value="2"/>
</dbReference>
<dbReference type="EMBL" id="JACAZH010000021">
    <property type="protein sequence ID" value="KAF7344512.1"/>
    <property type="molecule type" value="Genomic_DNA"/>
</dbReference>
<dbReference type="InterPro" id="IPR052355">
    <property type="entry name" value="CENP-V-like"/>
</dbReference>
<dbReference type="PANTHER" id="PTHR28620:SF1">
    <property type="entry name" value="CENP-V_GFA DOMAIN-CONTAINING PROTEIN"/>
    <property type="match status" value="1"/>
</dbReference>
<keyword evidence="6" id="KW-1185">Reference proteome</keyword>
<dbReference type="GO" id="GO:0046872">
    <property type="term" value="F:metal ion binding"/>
    <property type="evidence" value="ECO:0007669"/>
    <property type="project" value="UniProtKB-KW"/>
</dbReference>
<keyword evidence="2" id="KW-0479">Metal-binding</keyword>
<comment type="similarity">
    <text evidence="1">Belongs to the Gfa family.</text>
</comment>
<evidence type="ECO:0000313" key="5">
    <source>
        <dbReference type="EMBL" id="KAF7344512.1"/>
    </source>
</evidence>
<dbReference type="Proteomes" id="UP000623467">
    <property type="component" value="Unassembled WGS sequence"/>
</dbReference>
<evidence type="ECO:0000259" key="4">
    <source>
        <dbReference type="PROSITE" id="PS51891"/>
    </source>
</evidence>
<reference evidence="5" key="1">
    <citation type="submission" date="2020-05" db="EMBL/GenBank/DDBJ databases">
        <title>Mycena genomes resolve the evolution of fungal bioluminescence.</title>
        <authorList>
            <person name="Tsai I.J."/>
        </authorList>
    </citation>
    <scope>NUCLEOTIDE SEQUENCE</scope>
    <source>
        <strain evidence="5">160909Yilan</strain>
    </source>
</reference>
<gene>
    <name evidence="5" type="ORF">MSAN_01933100</name>
</gene>
<dbReference type="AlphaFoldDB" id="A0A8H6XQ73"/>
<dbReference type="InterPro" id="IPR006913">
    <property type="entry name" value="CENP-V/GFA"/>
</dbReference>
<accession>A0A8H6XQ73</accession>
<evidence type="ECO:0000313" key="6">
    <source>
        <dbReference type="Proteomes" id="UP000623467"/>
    </source>
</evidence>